<dbReference type="RefSeq" id="WP_159071958.1">
    <property type="nucleotide sequence ID" value="NZ_FUXM01000020.1"/>
</dbReference>
<evidence type="ECO:0000256" key="3">
    <source>
        <dbReference type="ARBA" id="ARBA00023014"/>
    </source>
</evidence>
<sequence>MPIYIDKKLCDQNKDCPAATYCVPLALRYDKERGEIVYDREKCMSCGTCVVHCGPGAIYFAQDDEELALLVEELKRLEEENG</sequence>
<dbReference type="GO" id="GO:0051536">
    <property type="term" value="F:iron-sulfur cluster binding"/>
    <property type="evidence" value="ECO:0007669"/>
    <property type="project" value="UniProtKB-KW"/>
</dbReference>
<dbReference type="OrthoDB" id="9807879at2"/>
<organism evidence="5 6">
    <name type="scientific">Carboxydocella sporoproducens DSM 16521</name>
    <dbReference type="NCBI Taxonomy" id="1121270"/>
    <lineage>
        <taxon>Bacteria</taxon>
        <taxon>Bacillati</taxon>
        <taxon>Bacillota</taxon>
        <taxon>Clostridia</taxon>
        <taxon>Eubacteriales</taxon>
        <taxon>Clostridiales Family XVI. Incertae Sedis</taxon>
        <taxon>Carboxydocella</taxon>
    </lineage>
</organism>
<keyword evidence="2" id="KW-0408">Iron</keyword>
<evidence type="ECO:0000256" key="1">
    <source>
        <dbReference type="ARBA" id="ARBA00022723"/>
    </source>
</evidence>
<dbReference type="InterPro" id="IPR017896">
    <property type="entry name" value="4Fe4S_Fe-S-bd"/>
</dbReference>
<keyword evidence="3" id="KW-0411">Iron-sulfur</keyword>
<feature type="domain" description="4Fe-4S ferredoxin-type" evidence="4">
    <location>
        <begin position="34"/>
        <end position="63"/>
    </location>
</feature>
<evidence type="ECO:0000256" key="2">
    <source>
        <dbReference type="ARBA" id="ARBA00023004"/>
    </source>
</evidence>
<dbReference type="PROSITE" id="PS51379">
    <property type="entry name" value="4FE4S_FER_2"/>
    <property type="match status" value="1"/>
</dbReference>
<name>A0A1T4QP36_9FIRM</name>
<gene>
    <name evidence="5" type="ORF">SAMN02745885_01741</name>
</gene>
<dbReference type="SUPFAM" id="SSF54862">
    <property type="entry name" value="4Fe-4S ferredoxins"/>
    <property type="match status" value="1"/>
</dbReference>
<dbReference type="Proteomes" id="UP000189933">
    <property type="component" value="Unassembled WGS sequence"/>
</dbReference>
<evidence type="ECO:0000313" key="6">
    <source>
        <dbReference type="Proteomes" id="UP000189933"/>
    </source>
</evidence>
<protein>
    <submittedName>
        <fullName evidence="5">4Fe-4S binding domain-containing protein</fullName>
    </submittedName>
</protein>
<dbReference type="Pfam" id="PF00037">
    <property type="entry name" value="Fer4"/>
    <property type="match status" value="1"/>
</dbReference>
<evidence type="ECO:0000259" key="4">
    <source>
        <dbReference type="PROSITE" id="PS51379"/>
    </source>
</evidence>
<evidence type="ECO:0000313" key="5">
    <source>
        <dbReference type="EMBL" id="SKA05530.1"/>
    </source>
</evidence>
<accession>A0A1T4QP36</accession>
<dbReference type="AlphaFoldDB" id="A0A1T4QP36"/>
<dbReference type="GO" id="GO:0046872">
    <property type="term" value="F:metal ion binding"/>
    <property type="evidence" value="ECO:0007669"/>
    <property type="project" value="UniProtKB-KW"/>
</dbReference>
<dbReference type="EMBL" id="FUXM01000020">
    <property type="protein sequence ID" value="SKA05530.1"/>
    <property type="molecule type" value="Genomic_DNA"/>
</dbReference>
<keyword evidence="1" id="KW-0479">Metal-binding</keyword>
<reference evidence="6" key="1">
    <citation type="submission" date="2017-02" db="EMBL/GenBank/DDBJ databases">
        <authorList>
            <person name="Varghese N."/>
            <person name="Submissions S."/>
        </authorList>
    </citation>
    <scope>NUCLEOTIDE SEQUENCE [LARGE SCALE GENOMIC DNA]</scope>
    <source>
        <strain evidence="6">DSM 16521</strain>
    </source>
</reference>
<dbReference type="PROSITE" id="PS00198">
    <property type="entry name" value="4FE4S_FER_1"/>
    <property type="match status" value="1"/>
</dbReference>
<dbReference type="Gene3D" id="3.30.70.20">
    <property type="match status" value="1"/>
</dbReference>
<keyword evidence="6" id="KW-1185">Reference proteome</keyword>
<dbReference type="InterPro" id="IPR017900">
    <property type="entry name" value="4Fe4S_Fe_S_CS"/>
</dbReference>
<proteinExistence type="predicted"/>